<name>F4PN05_CACFS</name>
<dbReference type="GeneID" id="14875094"/>
<gene>
    <name evidence="8" type="ORF">DFA_05028</name>
</gene>
<feature type="compositionally biased region" description="Low complexity" evidence="5">
    <location>
        <begin position="676"/>
        <end position="699"/>
    </location>
</feature>
<feature type="region of interest" description="Disordered" evidence="5">
    <location>
        <begin position="601"/>
        <end position="623"/>
    </location>
</feature>
<feature type="transmembrane region" description="Helical" evidence="6">
    <location>
        <begin position="308"/>
        <end position="329"/>
    </location>
</feature>
<sequence>MDRYYEESKKEQWNYPIMPLYKDLLFLLERNHKELLSIHLSILEKVSKKRAKYILPLIPSMNTIVEESGKMFGIMSKQLSNYYIQSDTAETGVLNLKETLRHSQSNKPQEVSRMEMSLDYSQYQILESFECIENIITTFKEQSEQLFTKDSQIYGIDFDEQRVDYELATLHFFFTGIFKFASDQKVLSSIVYQIALTRNDQYQCLKLIQCYWFKFIRYLSIHFIKRDRKRYKEEVQEEKHFTYPFPPFIAELQPYTLKEKATMIGTNFLKRMKSDWRFSFRFALGVSVLSVAYYEILQHSDFILFRNLTWLVITFTFVMGPTVGGSVFFSLLRIVGTCFGVAMAYGVAVLFTRSTNNVADGFIFAICTFLIYFTITLFVREKSINNVVNFLILTYATISFPMFATGTLTIITSLLRLVQMKAKIQKEIREIGYLITKSQNKLFHSKFELFFQPQKYHRLKDILHLNERLFIELVSLEYAQSLIPHDVIKELKNHNLIKQLKLLISEIEGSSQTIKSLMEYDHQTRMASEDNSIDMLEMVEMQYQIYFHQNAGQRDKTNISLFQLESLGSTMHSLESFVKTFNLLRHFIWVHLGVRVIKKLPPNQQQQQQRQKGDKSKEKKGKIITITASGQTYSISSLTSSPETNSITCYSSSNLSALKRHYRPHNLYTHHHPSSFEDTTSCNSSSSSSSSDDNINSFINDDDNDNDTNSRKSSPKVAGDPIQ</sequence>
<accession>F4PN05</accession>
<evidence type="ECO:0000259" key="7">
    <source>
        <dbReference type="Pfam" id="PF13515"/>
    </source>
</evidence>
<reference evidence="9" key="1">
    <citation type="journal article" date="2011" name="Genome Res.">
        <title>Phylogeny-wide analysis of social amoeba genomes highlights ancient origins for complex intercellular communication.</title>
        <authorList>
            <person name="Heidel A.J."/>
            <person name="Lawal H.M."/>
            <person name="Felder M."/>
            <person name="Schilde C."/>
            <person name="Helps N.R."/>
            <person name="Tunggal B."/>
            <person name="Rivero F."/>
            <person name="John U."/>
            <person name="Schleicher M."/>
            <person name="Eichinger L."/>
            <person name="Platzer M."/>
            <person name="Noegel A.A."/>
            <person name="Schaap P."/>
            <person name="Gloeckner G."/>
        </authorList>
    </citation>
    <scope>NUCLEOTIDE SEQUENCE [LARGE SCALE GENOMIC DNA]</scope>
    <source>
        <strain evidence="9">SH3</strain>
    </source>
</reference>
<feature type="transmembrane region" description="Helical" evidence="6">
    <location>
        <begin position="358"/>
        <end position="379"/>
    </location>
</feature>
<dbReference type="STRING" id="1054147.F4PN05"/>
<evidence type="ECO:0000256" key="4">
    <source>
        <dbReference type="ARBA" id="ARBA00023136"/>
    </source>
</evidence>
<evidence type="ECO:0000256" key="2">
    <source>
        <dbReference type="ARBA" id="ARBA00022692"/>
    </source>
</evidence>
<evidence type="ECO:0000256" key="5">
    <source>
        <dbReference type="SAM" id="MobiDB-lite"/>
    </source>
</evidence>
<dbReference type="RefSeq" id="XP_004360749.1">
    <property type="nucleotide sequence ID" value="XM_004360692.1"/>
</dbReference>
<feature type="region of interest" description="Disordered" evidence="5">
    <location>
        <begin position="672"/>
        <end position="723"/>
    </location>
</feature>
<keyword evidence="9" id="KW-1185">Reference proteome</keyword>
<evidence type="ECO:0000256" key="6">
    <source>
        <dbReference type="SAM" id="Phobius"/>
    </source>
</evidence>
<feature type="transmembrane region" description="Helical" evidence="6">
    <location>
        <begin position="391"/>
        <end position="415"/>
    </location>
</feature>
<comment type="subcellular location">
    <subcellularLocation>
        <location evidence="1">Membrane</location>
        <topology evidence="1">Multi-pass membrane protein</topology>
    </subcellularLocation>
</comment>
<keyword evidence="3 6" id="KW-1133">Transmembrane helix</keyword>
<dbReference type="Pfam" id="PF13515">
    <property type="entry name" value="FUSC_2"/>
    <property type="match status" value="1"/>
</dbReference>
<dbReference type="GO" id="GO:0016020">
    <property type="term" value="C:membrane"/>
    <property type="evidence" value="ECO:0007669"/>
    <property type="project" value="UniProtKB-SubCell"/>
</dbReference>
<protein>
    <recommendedName>
        <fullName evidence="7">Integral membrane bound transporter domain-containing protein</fullName>
    </recommendedName>
</protein>
<dbReference type="InterPro" id="IPR049453">
    <property type="entry name" value="Memb_transporter_dom"/>
</dbReference>
<dbReference type="PANTHER" id="PTHR47804">
    <property type="entry name" value="60S RIBOSOMAL PROTEIN L19"/>
    <property type="match status" value="1"/>
</dbReference>
<dbReference type="EMBL" id="GL883008">
    <property type="protein sequence ID" value="EGG22898.1"/>
    <property type="molecule type" value="Genomic_DNA"/>
</dbReference>
<keyword evidence="2 6" id="KW-0812">Transmembrane</keyword>
<feature type="transmembrane region" description="Helical" evidence="6">
    <location>
        <begin position="278"/>
        <end position="296"/>
    </location>
</feature>
<dbReference type="InterPro" id="IPR052430">
    <property type="entry name" value="IVT-Associated"/>
</dbReference>
<feature type="transmembrane region" description="Helical" evidence="6">
    <location>
        <begin position="334"/>
        <end position="352"/>
    </location>
</feature>
<organism evidence="8 9">
    <name type="scientific">Cavenderia fasciculata</name>
    <name type="common">Slime mold</name>
    <name type="synonym">Dictyostelium fasciculatum</name>
    <dbReference type="NCBI Taxonomy" id="261658"/>
    <lineage>
        <taxon>Eukaryota</taxon>
        <taxon>Amoebozoa</taxon>
        <taxon>Evosea</taxon>
        <taxon>Eumycetozoa</taxon>
        <taxon>Dictyostelia</taxon>
        <taxon>Acytosteliales</taxon>
        <taxon>Cavenderiaceae</taxon>
        <taxon>Cavenderia</taxon>
    </lineage>
</organism>
<dbReference type="KEGG" id="dfa:DFA_05028"/>
<dbReference type="AlphaFoldDB" id="F4PN05"/>
<proteinExistence type="predicted"/>
<evidence type="ECO:0000256" key="1">
    <source>
        <dbReference type="ARBA" id="ARBA00004141"/>
    </source>
</evidence>
<keyword evidence="4 6" id="KW-0472">Membrane</keyword>
<evidence type="ECO:0000313" key="9">
    <source>
        <dbReference type="Proteomes" id="UP000007797"/>
    </source>
</evidence>
<dbReference type="OMA" id="ILFERNH"/>
<dbReference type="Proteomes" id="UP000007797">
    <property type="component" value="Unassembled WGS sequence"/>
</dbReference>
<dbReference type="OrthoDB" id="68611at2759"/>
<feature type="domain" description="Integral membrane bound transporter" evidence="7">
    <location>
        <begin position="291"/>
        <end position="416"/>
    </location>
</feature>
<evidence type="ECO:0000313" key="8">
    <source>
        <dbReference type="EMBL" id="EGG22898.1"/>
    </source>
</evidence>
<evidence type="ECO:0000256" key="3">
    <source>
        <dbReference type="ARBA" id="ARBA00022989"/>
    </source>
</evidence>
<dbReference type="PANTHER" id="PTHR47804:SF3">
    <property type="entry name" value="PROTEIN BRE4"/>
    <property type="match status" value="1"/>
</dbReference>